<keyword evidence="1 2" id="KW-0456">Lyase</keyword>
<dbReference type="Gene3D" id="1.10.600.10">
    <property type="entry name" value="Farnesyl Diphosphate Synthase"/>
    <property type="match status" value="1"/>
</dbReference>
<dbReference type="PANTHER" id="PTHR35201:SF4">
    <property type="entry name" value="BETA-PINACENE SYNTHASE-RELATED"/>
    <property type="match status" value="1"/>
</dbReference>
<dbReference type="SUPFAM" id="SSF48576">
    <property type="entry name" value="Terpenoid synthases"/>
    <property type="match status" value="1"/>
</dbReference>
<evidence type="ECO:0000256" key="2">
    <source>
        <dbReference type="RuleBase" id="RU366034"/>
    </source>
</evidence>
<evidence type="ECO:0000256" key="3">
    <source>
        <dbReference type="SAM" id="MobiDB-lite"/>
    </source>
</evidence>
<evidence type="ECO:0000313" key="4">
    <source>
        <dbReference type="EMBL" id="MFC5639387.1"/>
    </source>
</evidence>
<dbReference type="EMBL" id="JBHSNY010000021">
    <property type="protein sequence ID" value="MFC5639387.1"/>
    <property type="molecule type" value="Genomic_DNA"/>
</dbReference>
<organism evidence="4 5">
    <name type="scientific">Streptomyces bullii</name>
    <dbReference type="NCBI Taxonomy" id="349910"/>
    <lineage>
        <taxon>Bacteria</taxon>
        <taxon>Bacillati</taxon>
        <taxon>Actinomycetota</taxon>
        <taxon>Actinomycetes</taxon>
        <taxon>Kitasatosporales</taxon>
        <taxon>Streptomycetaceae</taxon>
        <taxon>Streptomyces</taxon>
    </lineage>
</organism>
<keyword evidence="2" id="KW-0479">Metal-binding</keyword>
<dbReference type="PANTHER" id="PTHR35201">
    <property type="entry name" value="TERPENE SYNTHASE"/>
    <property type="match status" value="1"/>
</dbReference>
<comment type="caution">
    <text evidence="4">The sequence shown here is derived from an EMBL/GenBank/DDBJ whole genome shotgun (WGS) entry which is preliminary data.</text>
</comment>
<feature type="region of interest" description="Disordered" evidence="3">
    <location>
        <begin position="328"/>
        <end position="352"/>
    </location>
</feature>
<dbReference type="InterPro" id="IPR008949">
    <property type="entry name" value="Isoprenoid_synthase_dom_sf"/>
</dbReference>
<accession>A0ABW0V0K3</accession>
<keyword evidence="5" id="KW-1185">Reference proteome</keyword>
<name>A0ABW0V0K3_9ACTN</name>
<evidence type="ECO:0000313" key="5">
    <source>
        <dbReference type="Proteomes" id="UP001596154"/>
    </source>
</evidence>
<proteinExistence type="inferred from homology"/>
<gene>
    <name evidence="4" type="ORF">ACFPZJ_37810</name>
</gene>
<comment type="similarity">
    <text evidence="2">Belongs to the terpene synthase family.</text>
</comment>
<dbReference type="EC" id="4.2.3.-" evidence="2"/>
<comment type="cofactor">
    <cofactor evidence="2">
        <name>Mg(2+)</name>
        <dbReference type="ChEBI" id="CHEBI:18420"/>
    </cofactor>
</comment>
<dbReference type="Pfam" id="PF19086">
    <property type="entry name" value="Terpene_syn_C_2"/>
    <property type="match status" value="1"/>
</dbReference>
<dbReference type="Proteomes" id="UP001596154">
    <property type="component" value="Unassembled WGS sequence"/>
</dbReference>
<keyword evidence="2" id="KW-0460">Magnesium</keyword>
<protein>
    <recommendedName>
        <fullName evidence="2">Terpene synthase</fullName>
        <ecNumber evidence="2">4.2.3.-</ecNumber>
    </recommendedName>
</protein>
<dbReference type="InterPro" id="IPR034686">
    <property type="entry name" value="Terpene_cyclase-like_2"/>
</dbReference>
<reference evidence="5" key="1">
    <citation type="journal article" date="2019" name="Int. J. Syst. Evol. Microbiol.">
        <title>The Global Catalogue of Microorganisms (GCM) 10K type strain sequencing project: providing services to taxonomists for standard genome sequencing and annotation.</title>
        <authorList>
            <consortium name="The Broad Institute Genomics Platform"/>
            <consortium name="The Broad Institute Genome Sequencing Center for Infectious Disease"/>
            <person name="Wu L."/>
            <person name="Ma J."/>
        </authorList>
    </citation>
    <scope>NUCLEOTIDE SEQUENCE [LARGE SCALE GENOMIC DNA]</scope>
    <source>
        <strain evidence="5">CGMCC 4.7248</strain>
    </source>
</reference>
<evidence type="ECO:0000256" key="1">
    <source>
        <dbReference type="ARBA" id="ARBA00023239"/>
    </source>
</evidence>
<sequence length="352" mass="39184">MDSSPTSHTAAPVPALTIPPLRRRYPLRRSAHYDAALADEVDTWFLSFGLPTPQQQAYRRTNHAYLAAVCWPSADRRTLADLARLAAAVMARDHEIDSAPHPRALAAARSFLNDARHHFTPHADSDPRWAPVFINLWQRIATHRTDRFMDRLADAIATYLTGCLTWLQTTANDSPPAGLDAYLATRRTTIAQRVDHLLTEMSLGLDLSPAALAHSLTKRLHALDVERTILVQDLLSAPKELADGETENLLTVLAAERQCTFAEALPDALRLYEQAMDAYDHAHHQLLHTELGRQPPIRAYLNALNDFNTGLIEWTTHSPRYARTAQADWTTPDEIIQPADAALPGSSGRADR</sequence>
<dbReference type="RefSeq" id="WP_381031348.1">
    <property type="nucleotide sequence ID" value="NZ_JBHSNY010000021.1"/>
</dbReference>